<evidence type="ECO:0000313" key="4">
    <source>
        <dbReference type="Proteomes" id="UP000283672"/>
    </source>
</evidence>
<sequence length="310" mass="33827">MKIIESSIIGKKSSEACEDGMVVTDDFIAVIDGSTSKTPKHLNPDVKNGRYAMMLISEYIREELKTDASVDDFCQGVTAYIYNKVYEKLGVEERLKEHPEERLTASAILYSRTRNEVWMVGDCQAIIDGKLYENGKPYEEKIARKRVELIAQGLSPAEARKQIEPLLIKAMLSGQNQTYTVIDGFPIYREGVKVVSVSDSSSVQGSVSSSDSSSVQDSVSSSDSCSVQDPVSCSGSASASDTIPSSSSEIVLASDGYPFLKPTLAASEAALAEQIANDPQNIRSFIATKGIVEGNKSFDDRTYIRFVYCQ</sequence>
<dbReference type="RefSeq" id="WP_118416744.1">
    <property type="nucleotide sequence ID" value="NZ_JAJTVO010000013.1"/>
</dbReference>
<comment type="caution">
    <text evidence="3">The sequence shown here is derived from an EMBL/GenBank/DDBJ whole genome shotgun (WGS) entry which is preliminary data.</text>
</comment>
<dbReference type="Proteomes" id="UP000283672">
    <property type="component" value="Unassembled WGS sequence"/>
</dbReference>
<reference evidence="2" key="2">
    <citation type="submission" date="2021-12" db="EMBL/GenBank/DDBJ databases">
        <authorList>
            <person name="Lv X."/>
        </authorList>
    </citation>
    <scope>NUCLEOTIDE SEQUENCE</scope>
    <source>
        <strain evidence="2">HF2106</strain>
    </source>
</reference>
<dbReference type="EMBL" id="JAJTVO010000013">
    <property type="protein sequence ID" value="MCE4122298.1"/>
    <property type="molecule type" value="Genomic_DNA"/>
</dbReference>
<name>A0AA92VA41_9BACT</name>
<reference evidence="3 4" key="1">
    <citation type="submission" date="2018-08" db="EMBL/GenBank/DDBJ databases">
        <title>A genome reference for cultivated species of the human gut microbiota.</title>
        <authorList>
            <person name="Zou Y."/>
            <person name="Xue W."/>
            <person name="Luo G."/>
        </authorList>
    </citation>
    <scope>NUCLEOTIDE SEQUENCE [LARGE SCALE GENOMIC DNA]</scope>
    <source>
        <strain evidence="3 4">AF38-11</strain>
    </source>
</reference>
<gene>
    <name evidence="3" type="ORF">DW026_11490</name>
    <name evidence="2" type="ORF">LYY06_08485</name>
</gene>
<protein>
    <submittedName>
        <fullName evidence="3">Uncharacterized protein</fullName>
    </submittedName>
</protein>
<feature type="region of interest" description="Disordered" evidence="1">
    <location>
        <begin position="202"/>
        <end position="243"/>
    </location>
</feature>
<evidence type="ECO:0000313" key="2">
    <source>
        <dbReference type="EMBL" id="MCE4122298.1"/>
    </source>
</evidence>
<evidence type="ECO:0000313" key="3">
    <source>
        <dbReference type="EMBL" id="RHL35408.1"/>
    </source>
</evidence>
<dbReference type="AlphaFoldDB" id="A0AA92VA41"/>
<proteinExistence type="predicted"/>
<dbReference type="EMBL" id="QROP01000034">
    <property type="protein sequence ID" value="RHL35408.1"/>
    <property type="molecule type" value="Genomic_DNA"/>
</dbReference>
<accession>A0AA92VA41</accession>
<organism evidence="3 4">
    <name type="scientific">Segatella copri</name>
    <dbReference type="NCBI Taxonomy" id="165179"/>
    <lineage>
        <taxon>Bacteria</taxon>
        <taxon>Pseudomonadati</taxon>
        <taxon>Bacteroidota</taxon>
        <taxon>Bacteroidia</taxon>
        <taxon>Bacteroidales</taxon>
        <taxon>Prevotellaceae</taxon>
        <taxon>Segatella</taxon>
    </lineage>
</organism>
<evidence type="ECO:0000256" key="1">
    <source>
        <dbReference type="SAM" id="MobiDB-lite"/>
    </source>
</evidence>
<dbReference type="Proteomes" id="UP001200307">
    <property type="component" value="Unassembled WGS sequence"/>
</dbReference>